<dbReference type="NCBIfam" id="NF006826">
    <property type="entry name" value="PRK09347.1-3"/>
    <property type="match status" value="1"/>
</dbReference>
<dbReference type="InterPro" id="IPR001474">
    <property type="entry name" value="GTP_CycHdrlase_I"/>
</dbReference>
<dbReference type="EC" id="3.5.4.16" evidence="6"/>
<dbReference type="PROSITE" id="PS51257">
    <property type="entry name" value="PROKAR_LIPOPROTEIN"/>
    <property type="match status" value="1"/>
</dbReference>
<reference evidence="8 9" key="1">
    <citation type="submission" date="2019-05" db="EMBL/GenBank/DDBJ databases">
        <title>Draft Whole-Genome sequence of the green sulfur bacterium Prosthecochloris vibrioformis DSM 260.</title>
        <authorList>
            <person name="Meyer T.E."/>
            <person name="Kyndt J.A."/>
        </authorList>
    </citation>
    <scope>NUCLEOTIDE SEQUENCE [LARGE SCALE GENOMIC DNA]</scope>
    <source>
        <strain evidence="8 9">DSM 260</strain>
    </source>
</reference>
<dbReference type="HAMAP" id="MF_00223">
    <property type="entry name" value="FolE"/>
    <property type="match status" value="1"/>
</dbReference>
<evidence type="ECO:0000256" key="6">
    <source>
        <dbReference type="HAMAP-Rule" id="MF_00223"/>
    </source>
</evidence>
<dbReference type="GO" id="GO:0006730">
    <property type="term" value="P:one-carbon metabolic process"/>
    <property type="evidence" value="ECO:0007669"/>
    <property type="project" value="UniProtKB-UniRule"/>
</dbReference>
<evidence type="ECO:0000259" key="7">
    <source>
        <dbReference type="Pfam" id="PF01227"/>
    </source>
</evidence>
<dbReference type="Gene3D" id="3.30.1130.10">
    <property type="match status" value="1"/>
</dbReference>
<dbReference type="FunFam" id="3.30.1130.10:FF:000001">
    <property type="entry name" value="GTP cyclohydrolase 1"/>
    <property type="match status" value="1"/>
</dbReference>
<dbReference type="Gene3D" id="1.10.286.10">
    <property type="match status" value="1"/>
</dbReference>
<dbReference type="PROSITE" id="PS00859">
    <property type="entry name" value="GTP_CYCLOHYDROL_1_1"/>
    <property type="match status" value="1"/>
</dbReference>
<feature type="binding site" evidence="6">
    <location>
        <position position="186"/>
    </location>
    <ligand>
        <name>Zn(2+)</name>
        <dbReference type="ChEBI" id="CHEBI:29105"/>
    </ligand>
</feature>
<evidence type="ECO:0000313" key="9">
    <source>
        <dbReference type="Proteomes" id="UP000309544"/>
    </source>
</evidence>
<keyword evidence="4 6" id="KW-0554">One-carbon metabolism</keyword>
<comment type="pathway">
    <text evidence="2 6">Cofactor biosynthesis; 7,8-dihydroneopterin triphosphate biosynthesis; 7,8-dihydroneopterin triphosphate from GTP: step 1/1.</text>
</comment>
<dbReference type="InterPro" id="IPR020602">
    <property type="entry name" value="GTP_CycHdrlase_I_dom"/>
</dbReference>
<gene>
    <name evidence="6 8" type="primary">folE</name>
    <name evidence="8" type="ORF">FGF68_08935</name>
</gene>
<dbReference type="GO" id="GO:0005525">
    <property type="term" value="F:GTP binding"/>
    <property type="evidence" value="ECO:0007669"/>
    <property type="project" value="UniProtKB-KW"/>
</dbReference>
<dbReference type="InterPro" id="IPR043133">
    <property type="entry name" value="GTP-CH-I_C/QueF"/>
</dbReference>
<dbReference type="PROSITE" id="PS00860">
    <property type="entry name" value="GTP_CYCLOHYDROL_1_2"/>
    <property type="match status" value="1"/>
</dbReference>
<keyword evidence="6" id="KW-0479">Metal-binding</keyword>
<dbReference type="NCBIfam" id="NF006825">
    <property type="entry name" value="PRK09347.1-2"/>
    <property type="match status" value="1"/>
</dbReference>
<keyword evidence="9" id="KW-1185">Reference proteome</keyword>
<dbReference type="UniPathway" id="UPA00848">
    <property type="reaction ID" value="UER00151"/>
</dbReference>
<protein>
    <recommendedName>
        <fullName evidence="6">GTP cyclohydrolase 1</fullName>
        <ecNumber evidence="6">3.5.4.16</ecNumber>
    </recommendedName>
    <alternativeName>
        <fullName evidence="6">GTP cyclohydrolase I</fullName>
        <shortName evidence="6">GTP-CH-I</shortName>
    </alternativeName>
</protein>
<dbReference type="GO" id="GO:0003934">
    <property type="term" value="F:GTP cyclohydrolase I activity"/>
    <property type="evidence" value="ECO:0007669"/>
    <property type="project" value="UniProtKB-UniRule"/>
</dbReference>
<dbReference type="EMBL" id="VDCI01000009">
    <property type="protein sequence ID" value="TNJ36048.1"/>
    <property type="molecule type" value="Genomic_DNA"/>
</dbReference>
<dbReference type="PANTHER" id="PTHR11109">
    <property type="entry name" value="GTP CYCLOHYDROLASE I"/>
    <property type="match status" value="1"/>
</dbReference>
<organism evidence="8 9">
    <name type="scientific">Prosthecochloris vibrioformis</name>
    <name type="common">Chlorobium vibrioforme</name>
    <dbReference type="NCBI Taxonomy" id="1098"/>
    <lineage>
        <taxon>Bacteria</taxon>
        <taxon>Pseudomonadati</taxon>
        <taxon>Chlorobiota</taxon>
        <taxon>Chlorobiia</taxon>
        <taxon>Chlorobiales</taxon>
        <taxon>Chlorobiaceae</taxon>
        <taxon>Prosthecochloris</taxon>
    </lineage>
</organism>
<comment type="catalytic activity">
    <reaction evidence="1 6">
        <text>GTP + H2O = 7,8-dihydroneopterin 3'-triphosphate + formate + H(+)</text>
        <dbReference type="Rhea" id="RHEA:17473"/>
        <dbReference type="ChEBI" id="CHEBI:15377"/>
        <dbReference type="ChEBI" id="CHEBI:15378"/>
        <dbReference type="ChEBI" id="CHEBI:15740"/>
        <dbReference type="ChEBI" id="CHEBI:37565"/>
        <dbReference type="ChEBI" id="CHEBI:58462"/>
        <dbReference type="EC" id="3.5.4.16"/>
    </reaction>
</comment>
<dbReference type="CDD" id="cd00642">
    <property type="entry name" value="GTP_cyclohydro1"/>
    <property type="match status" value="1"/>
</dbReference>
<dbReference type="RefSeq" id="WP_139626802.1">
    <property type="nucleotide sequence ID" value="NZ_VDCI01000009.1"/>
</dbReference>
<dbReference type="GO" id="GO:0046654">
    <property type="term" value="P:tetrahydrofolate biosynthetic process"/>
    <property type="evidence" value="ECO:0007669"/>
    <property type="project" value="UniProtKB-UniRule"/>
</dbReference>
<comment type="similarity">
    <text evidence="3 6">Belongs to the GTP cyclohydrolase I family.</text>
</comment>
<dbReference type="Pfam" id="PF01227">
    <property type="entry name" value="GTP_cyclohydroI"/>
    <property type="match status" value="1"/>
</dbReference>
<keyword evidence="6" id="KW-0862">Zinc</keyword>
<evidence type="ECO:0000256" key="2">
    <source>
        <dbReference type="ARBA" id="ARBA00005080"/>
    </source>
</evidence>
<feature type="binding site" evidence="6">
    <location>
        <position position="115"/>
    </location>
    <ligand>
        <name>Zn(2+)</name>
        <dbReference type="ChEBI" id="CHEBI:29105"/>
    </ligand>
</feature>
<dbReference type="PANTHER" id="PTHR11109:SF7">
    <property type="entry name" value="GTP CYCLOHYDROLASE 1"/>
    <property type="match status" value="1"/>
</dbReference>
<dbReference type="InterPro" id="IPR043134">
    <property type="entry name" value="GTP-CH-I_N"/>
</dbReference>
<feature type="binding site" evidence="6">
    <location>
        <position position="118"/>
    </location>
    <ligand>
        <name>Zn(2+)</name>
        <dbReference type="ChEBI" id="CHEBI:29105"/>
    </ligand>
</feature>
<keyword evidence="6" id="KW-0547">Nucleotide-binding</keyword>
<accession>A0A5C4RYP7</accession>
<dbReference type="AlphaFoldDB" id="A0A5C4RYP7"/>
<comment type="caution">
    <text evidence="8">The sequence shown here is derived from an EMBL/GenBank/DDBJ whole genome shotgun (WGS) entry which is preliminary data.</text>
</comment>
<dbReference type="NCBIfam" id="TIGR00063">
    <property type="entry name" value="folE"/>
    <property type="match status" value="1"/>
</dbReference>
<comment type="subunit">
    <text evidence="6">Homopolymer.</text>
</comment>
<evidence type="ECO:0000256" key="1">
    <source>
        <dbReference type="ARBA" id="ARBA00001052"/>
    </source>
</evidence>
<evidence type="ECO:0000256" key="3">
    <source>
        <dbReference type="ARBA" id="ARBA00008085"/>
    </source>
</evidence>
<proteinExistence type="inferred from homology"/>
<dbReference type="GO" id="GO:0005737">
    <property type="term" value="C:cytoplasm"/>
    <property type="evidence" value="ECO:0007669"/>
    <property type="project" value="TreeGrafter"/>
</dbReference>
<evidence type="ECO:0000313" key="8">
    <source>
        <dbReference type="EMBL" id="TNJ36048.1"/>
    </source>
</evidence>
<evidence type="ECO:0000256" key="5">
    <source>
        <dbReference type="ARBA" id="ARBA00022801"/>
    </source>
</evidence>
<name>A0A5C4RYP7_PROVB</name>
<evidence type="ECO:0000256" key="4">
    <source>
        <dbReference type="ARBA" id="ARBA00022563"/>
    </source>
</evidence>
<dbReference type="Proteomes" id="UP000309544">
    <property type="component" value="Unassembled WGS sequence"/>
</dbReference>
<feature type="domain" description="GTP cyclohydrolase I" evidence="7">
    <location>
        <begin position="47"/>
        <end position="222"/>
    </location>
</feature>
<sequence length="226" mass="25484">MKHAKTPSDILENNNITSYSSFSACADDECFDTMDSTENRIVEQLSGAVTTLLEGLGEDPYREGLVKTPERVAKSLRFLTKGYRQNPEELLRKAVFTESYDEMVLVKDIELFSMCEHHMLPFFGKAHVAYIPDGKIVGLSKIARVVEVYARRLQVQERLTQQIRDAIVDVLNPKGVGVVIEAKHMCMVMRGVEKQNSTTTTSAMSGEFLSSESTRSEFLRLIHNRS</sequence>
<dbReference type="GO" id="GO:0006729">
    <property type="term" value="P:tetrahydrobiopterin biosynthetic process"/>
    <property type="evidence" value="ECO:0007669"/>
    <property type="project" value="TreeGrafter"/>
</dbReference>
<keyword evidence="5 6" id="KW-0378">Hydrolase</keyword>
<dbReference type="InterPro" id="IPR018234">
    <property type="entry name" value="GTP_CycHdrlase_I_CS"/>
</dbReference>
<keyword evidence="6" id="KW-0342">GTP-binding</keyword>
<dbReference type="GO" id="GO:0008270">
    <property type="term" value="F:zinc ion binding"/>
    <property type="evidence" value="ECO:0007669"/>
    <property type="project" value="UniProtKB-UniRule"/>
</dbReference>
<dbReference type="SUPFAM" id="SSF55620">
    <property type="entry name" value="Tetrahydrobiopterin biosynthesis enzymes-like"/>
    <property type="match status" value="1"/>
</dbReference>